<feature type="non-terminal residue" evidence="2">
    <location>
        <position position="1"/>
    </location>
</feature>
<organism evidence="2">
    <name type="scientific">Myxococcus fulvus</name>
    <dbReference type="NCBI Taxonomy" id="33"/>
    <lineage>
        <taxon>Bacteria</taxon>
        <taxon>Pseudomonadati</taxon>
        <taxon>Myxococcota</taxon>
        <taxon>Myxococcia</taxon>
        <taxon>Myxococcales</taxon>
        <taxon>Cystobacterineae</taxon>
        <taxon>Myxococcaceae</taxon>
        <taxon>Myxococcus</taxon>
    </lineage>
</organism>
<evidence type="ECO:0000313" key="2">
    <source>
        <dbReference type="EMBL" id="ABA86571.1"/>
    </source>
</evidence>
<reference evidence="2" key="1">
    <citation type="submission" date="2005-09" db="EMBL/GenBank/DDBJ databases">
        <title>Differential display analysis in Myxobacteria using arbitrary primers matrix developed from Myxococcus xanthus DK1622 genome sequence.</title>
        <authorList>
            <person name="Liu H."/>
            <person name="Gong X."/>
            <person name="Pan H.W."/>
            <person name="Zhou G.T."/>
            <person name="Liu T."/>
            <person name="Zhang H.F."/>
            <person name="Zhu D.M."/>
            <person name="Wu Z.H."/>
            <person name="Li Y.Z."/>
        </authorList>
    </citation>
    <scope>NUCLEOTIDE SEQUENCE</scope>
    <source>
        <strain evidence="2">HW-1</strain>
    </source>
</reference>
<feature type="non-terminal residue" evidence="2">
    <location>
        <position position="73"/>
    </location>
</feature>
<name>Q38KY5_MYXFU</name>
<protein>
    <submittedName>
        <fullName evidence="2">Putative seawater-induced protein 63-2</fullName>
    </submittedName>
</protein>
<dbReference type="EMBL" id="DQ219381">
    <property type="protein sequence ID" value="ABA86571.1"/>
    <property type="molecule type" value="Genomic_DNA"/>
</dbReference>
<accession>Q38KY5</accession>
<feature type="region of interest" description="Disordered" evidence="1">
    <location>
        <begin position="1"/>
        <end position="43"/>
    </location>
</feature>
<proteinExistence type="predicted"/>
<dbReference type="AlphaFoldDB" id="Q38KY5"/>
<evidence type="ECO:0000256" key="1">
    <source>
        <dbReference type="SAM" id="MobiDB-lite"/>
    </source>
</evidence>
<sequence length="73" mass="7756">ASAVTAGGDDAANRNLRVRQEPEAGVSRAADGECGGDGRDVHEPELRIRQSRKPHEHVRGWYCLCLCNGVGAG</sequence>